<dbReference type="InterPro" id="IPR036909">
    <property type="entry name" value="Cyt_c-like_dom_sf"/>
</dbReference>
<dbReference type="PANTHER" id="PTHR33751">
    <property type="entry name" value="CBB3-TYPE CYTOCHROME C OXIDASE SUBUNIT FIXP"/>
    <property type="match status" value="1"/>
</dbReference>
<dbReference type="InterPro" id="IPR009056">
    <property type="entry name" value="Cyt_c-like_dom"/>
</dbReference>
<dbReference type="SUPFAM" id="SSF46626">
    <property type="entry name" value="Cytochrome c"/>
    <property type="match status" value="1"/>
</dbReference>
<keyword evidence="7" id="KW-0732">Signal</keyword>
<dbReference type="Proteomes" id="UP000295341">
    <property type="component" value="Unassembled WGS sequence"/>
</dbReference>
<feature type="signal peptide" evidence="7">
    <location>
        <begin position="1"/>
        <end position="25"/>
    </location>
</feature>
<dbReference type="AlphaFoldDB" id="A0A4R7P5E2"/>
<evidence type="ECO:0000256" key="3">
    <source>
        <dbReference type="ARBA" id="ARBA00022723"/>
    </source>
</evidence>
<evidence type="ECO:0000259" key="8">
    <source>
        <dbReference type="PROSITE" id="PS51007"/>
    </source>
</evidence>
<sequence>MIAAMNFKRILIAAVLAGLALPASAAETAAPEKAAVCAACHGPGGGKPILPEYPSLAGQYSNYLQHALHEYKDGKRKNPVMAAQAAGLSDADIKALALYFESQETTLFTPKIPSHKAR</sequence>
<dbReference type="InterPro" id="IPR050597">
    <property type="entry name" value="Cytochrome_c_Oxidase_Subunit"/>
</dbReference>
<dbReference type="PANTHER" id="PTHR33751:SF9">
    <property type="entry name" value="CYTOCHROME C4"/>
    <property type="match status" value="1"/>
</dbReference>
<dbReference type="PROSITE" id="PS51007">
    <property type="entry name" value="CYTC"/>
    <property type="match status" value="1"/>
</dbReference>
<name>A0A4R7P5E2_9GAMM</name>
<gene>
    <name evidence="9" type="ORF">DFR24_3004</name>
</gene>
<keyword evidence="2 6" id="KW-0349">Heme</keyword>
<evidence type="ECO:0000313" key="10">
    <source>
        <dbReference type="Proteomes" id="UP000295341"/>
    </source>
</evidence>
<feature type="domain" description="Cytochrome c" evidence="8">
    <location>
        <begin position="13"/>
        <end position="104"/>
    </location>
</feature>
<dbReference type="EMBL" id="SOBT01000009">
    <property type="protein sequence ID" value="TDU28629.1"/>
    <property type="molecule type" value="Genomic_DNA"/>
</dbReference>
<evidence type="ECO:0000313" key="9">
    <source>
        <dbReference type="EMBL" id="TDU28629.1"/>
    </source>
</evidence>
<feature type="chain" id="PRO_5020444084" evidence="7">
    <location>
        <begin position="26"/>
        <end position="118"/>
    </location>
</feature>
<evidence type="ECO:0000256" key="6">
    <source>
        <dbReference type="PROSITE-ProRule" id="PRU00433"/>
    </source>
</evidence>
<dbReference type="GO" id="GO:0020037">
    <property type="term" value="F:heme binding"/>
    <property type="evidence" value="ECO:0007669"/>
    <property type="project" value="InterPro"/>
</dbReference>
<protein>
    <submittedName>
        <fullName evidence="9">Cytochrome c553</fullName>
    </submittedName>
</protein>
<dbReference type="RefSeq" id="WP_246813901.1">
    <property type="nucleotide sequence ID" value="NZ_MWIN01000002.1"/>
</dbReference>
<keyword evidence="4" id="KW-0249">Electron transport</keyword>
<keyword evidence="1" id="KW-0813">Transport</keyword>
<keyword evidence="10" id="KW-1185">Reference proteome</keyword>
<keyword evidence="5 6" id="KW-0408">Iron</keyword>
<dbReference type="Gene3D" id="1.10.760.10">
    <property type="entry name" value="Cytochrome c-like domain"/>
    <property type="match status" value="1"/>
</dbReference>
<reference evidence="9 10" key="1">
    <citation type="submission" date="2019-03" db="EMBL/GenBank/DDBJ databases">
        <title>Genomic Encyclopedia of Type Strains, Phase IV (KMG-IV): sequencing the most valuable type-strain genomes for metagenomic binning, comparative biology and taxonomic classification.</title>
        <authorList>
            <person name="Goeker M."/>
        </authorList>
    </citation>
    <scope>NUCLEOTIDE SEQUENCE [LARGE SCALE GENOMIC DNA]</scope>
    <source>
        <strain evidence="9 10">DSM 26377</strain>
    </source>
</reference>
<evidence type="ECO:0000256" key="5">
    <source>
        <dbReference type="ARBA" id="ARBA00023004"/>
    </source>
</evidence>
<dbReference type="Pfam" id="PF13442">
    <property type="entry name" value="Cytochrome_CBB3"/>
    <property type="match status" value="1"/>
</dbReference>
<keyword evidence="3 6" id="KW-0479">Metal-binding</keyword>
<evidence type="ECO:0000256" key="2">
    <source>
        <dbReference type="ARBA" id="ARBA00022617"/>
    </source>
</evidence>
<evidence type="ECO:0000256" key="7">
    <source>
        <dbReference type="SAM" id="SignalP"/>
    </source>
</evidence>
<evidence type="ECO:0000256" key="4">
    <source>
        <dbReference type="ARBA" id="ARBA00022982"/>
    </source>
</evidence>
<dbReference type="GO" id="GO:0046872">
    <property type="term" value="F:metal ion binding"/>
    <property type="evidence" value="ECO:0007669"/>
    <property type="project" value="UniProtKB-KW"/>
</dbReference>
<comment type="caution">
    <text evidence="9">The sequence shown here is derived from an EMBL/GenBank/DDBJ whole genome shotgun (WGS) entry which is preliminary data.</text>
</comment>
<organism evidence="9 10">
    <name type="scientific">Panacagrimonas perspica</name>
    <dbReference type="NCBI Taxonomy" id="381431"/>
    <lineage>
        <taxon>Bacteria</taxon>
        <taxon>Pseudomonadati</taxon>
        <taxon>Pseudomonadota</taxon>
        <taxon>Gammaproteobacteria</taxon>
        <taxon>Nevskiales</taxon>
        <taxon>Nevskiaceae</taxon>
        <taxon>Panacagrimonas</taxon>
    </lineage>
</organism>
<accession>A0A4R7P5E2</accession>
<evidence type="ECO:0000256" key="1">
    <source>
        <dbReference type="ARBA" id="ARBA00022448"/>
    </source>
</evidence>
<dbReference type="GO" id="GO:0009055">
    <property type="term" value="F:electron transfer activity"/>
    <property type="evidence" value="ECO:0007669"/>
    <property type="project" value="InterPro"/>
</dbReference>
<proteinExistence type="predicted"/>